<proteinExistence type="predicted"/>
<reference evidence="1 2" key="2">
    <citation type="submission" date="2010-03" db="EMBL/GenBank/DDBJ databases">
        <authorList>
            <person name="Payne S.H."/>
            <person name="Sutton G.G."/>
        </authorList>
    </citation>
    <scope>NUCLEOTIDE SEQUENCE [LARGE SCALE GENOMIC DNA]</scope>
    <source>
        <strain evidence="1 2">IP275</strain>
    </source>
</reference>
<dbReference type="Proteomes" id="UP000004430">
    <property type="component" value="Unassembled WGS sequence"/>
</dbReference>
<comment type="caution">
    <text evidence="1">The sequence shown here is derived from an EMBL/GenBank/DDBJ whole genome shotgun (WGS) entry which is preliminary data.</text>
</comment>
<reference evidence="1 2" key="1">
    <citation type="submission" date="2008-01" db="EMBL/GenBank/DDBJ databases">
        <title>Yersinia pestis Strain IP275 project at JCVI/TIGR.</title>
        <authorList>
            <person name="Ravel J."/>
            <person name="Eppinger M."/>
            <person name="Fricke W.F."/>
            <person name="Rosovitz M."/>
            <person name="Lindler L.E."/>
            <person name="Bearden S."/>
            <person name="Shriefer M."/>
        </authorList>
    </citation>
    <scope>NUCLEOTIDE SEQUENCE [LARGE SCALE GENOMIC DNA]</scope>
    <source>
        <strain evidence="1 2">IP275</strain>
    </source>
</reference>
<organism evidence="1 2">
    <name type="scientific">Yersinia pestis biovar Orientalis str. IP275</name>
    <dbReference type="NCBI Taxonomy" id="373665"/>
    <lineage>
        <taxon>Bacteria</taxon>
        <taxon>Pseudomonadati</taxon>
        <taxon>Pseudomonadota</taxon>
        <taxon>Gammaproteobacteria</taxon>
        <taxon>Enterobacterales</taxon>
        <taxon>Yersiniaceae</taxon>
        <taxon>Yersinia</taxon>
    </lineage>
</organism>
<accession>A0AAV3BB64</accession>
<protein>
    <recommendedName>
        <fullName evidence="3">Transposase</fullName>
    </recommendedName>
</protein>
<name>A0AAV3BB64_YERPE</name>
<dbReference type="EMBL" id="AAOS02000008">
    <property type="protein sequence ID" value="EDR33121.1"/>
    <property type="molecule type" value="Genomic_DNA"/>
</dbReference>
<evidence type="ECO:0008006" key="3">
    <source>
        <dbReference type="Google" id="ProtNLM"/>
    </source>
</evidence>
<gene>
    <name evidence="1" type="ORF">YPIP275_0233</name>
</gene>
<sequence length="40" mass="4686">MSVKNSIYNIFTVKKNRSGAIVVRNQQPPDWLKTTFEFPM</sequence>
<dbReference type="AlphaFoldDB" id="A0AAV3BB64"/>
<evidence type="ECO:0000313" key="1">
    <source>
        <dbReference type="EMBL" id="EDR33121.1"/>
    </source>
</evidence>
<evidence type="ECO:0000313" key="2">
    <source>
        <dbReference type="Proteomes" id="UP000004430"/>
    </source>
</evidence>